<accession>A0AAF0D238</accession>
<evidence type="ECO:0000313" key="2">
    <source>
        <dbReference type="EMBL" id="WEU40251.1"/>
    </source>
</evidence>
<dbReference type="Pfam" id="PF03551">
    <property type="entry name" value="PadR"/>
    <property type="match status" value="1"/>
</dbReference>
<sequence length="175" mass="20699">MSISKLSLEEKKTILKEFFKKPKKTLLRLYILARLLDGEDHGYNIRKTILEKTHRTWRPSNYLIYNELKNMEKKQLLTSLIEQHGDLKLKKYRLTHLGIEELYKLSVAIISVFDTASLGFDLNYPSASEQIEKWLRSVDQLPIEEQTTLLLKMQRAVEIFLEAIRLRLKDKSHLE</sequence>
<organism evidence="2 3">
    <name type="scientific">Odinarchaeota yellowstonii (strain LCB_4)</name>
    <dbReference type="NCBI Taxonomy" id="1841599"/>
    <lineage>
        <taxon>Archaea</taxon>
        <taxon>Promethearchaeati</taxon>
        <taxon>Candidatus Odinarchaeota</taxon>
        <taxon>Candidatus Odinarchaeia</taxon>
        <taxon>Candidatus Odinarchaeales</taxon>
        <taxon>Candidatus Odinarchaeaceae</taxon>
        <taxon>Candidatus Odinarchaeum</taxon>
    </lineage>
</organism>
<dbReference type="SUPFAM" id="SSF46785">
    <property type="entry name" value="Winged helix' DNA-binding domain"/>
    <property type="match status" value="1"/>
</dbReference>
<dbReference type="AlphaFoldDB" id="A0AAF0D238"/>
<dbReference type="PANTHER" id="PTHR43252">
    <property type="entry name" value="TRANSCRIPTIONAL REGULATOR YQJI"/>
    <property type="match status" value="1"/>
</dbReference>
<dbReference type="InterPro" id="IPR005149">
    <property type="entry name" value="Tscrpt_reg_PadR_N"/>
</dbReference>
<dbReference type="PANTHER" id="PTHR43252:SF5">
    <property type="entry name" value="TRANSCRIPTIONAL REGULATOR, PADR-LIKE FAMILY"/>
    <property type="match status" value="1"/>
</dbReference>
<name>A0AAF0D238_ODILC</name>
<dbReference type="InterPro" id="IPR036390">
    <property type="entry name" value="WH_DNA-bd_sf"/>
</dbReference>
<protein>
    <submittedName>
        <fullName evidence="2">PadR family transcriptional regulator</fullName>
    </submittedName>
</protein>
<feature type="domain" description="Transcription regulator PadR N-terminal" evidence="1">
    <location>
        <begin position="31"/>
        <end position="102"/>
    </location>
</feature>
<evidence type="ECO:0000259" key="1">
    <source>
        <dbReference type="Pfam" id="PF03551"/>
    </source>
</evidence>
<dbReference type="EMBL" id="CP091871">
    <property type="protein sequence ID" value="WEU40251.1"/>
    <property type="molecule type" value="Genomic_DNA"/>
</dbReference>
<evidence type="ECO:0000313" key="3">
    <source>
        <dbReference type="Proteomes" id="UP000186851"/>
    </source>
</evidence>
<gene>
    <name evidence="2" type="ORF">OdinLCB4_007225</name>
</gene>
<dbReference type="InterPro" id="IPR036388">
    <property type="entry name" value="WH-like_DNA-bd_sf"/>
</dbReference>
<dbReference type="Proteomes" id="UP000186851">
    <property type="component" value="Chromosome"/>
</dbReference>
<proteinExistence type="predicted"/>
<reference evidence="2" key="2">
    <citation type="journal article" date="2022" name="Nat. Microbiol.">
        <title>A closed Candidatus Odinarchaeum chromosome exposes Asgard archaeal viruses.</title>
        <authorList>
            <person name="Tamarit D."/>
            <person name="Caceres E.F."/>
            <person name="Krupovic M."/>
            <person name="Nijland R."/>
            <person name="Eme L."/>
            <person name="Robinson N.P."/>
            <person name="Ettema T.J.G."/>
        </authorList>
    </citation>
    <scope>NUCLEOTIDE SEQUENCE</scope>
    <source>
        <strain evidence="2">LCB_4</strain>
    </source>
</reference>
<dbReference type="Gene3D" id="1.10.10.10">
    <property type="entry name" value="Winged helix-like DNA-binding domain superfamily/Winged helix DNA-binding domain"/>
    <property type="match status" value="1"/>
</dbReference>
<reference evidence="2" key="1">
    <citation type="journal article" date="2017" name="Nature">
        <title>Asgard archaea illuminate the origin of eukaryotic cellular complexity.</title>
        <authorList>
            <person name="Zaremba-Niedzwiedzka K."/>
            <person name="Caceres E.F."/>
            <person name="Saw J.H."/>
            <person name="Backstrom D."/>
            <person name="Juzokaite L."/>
            <person name="Vancaester E."/>
            <person name="Seitz K.W."/>
            <person name="Anantharaman K."/>
            <person name="Starnawski P."/>
            <person name="Kjeldsen K.U."/>
            <person name="Scott M.B."/>
            <person name="Nunoura T."/>
            <person name="Banfield J.F."/>
            <person name="Schramm A."/>
            <person name="Baker B.J."/>
            <person name="Spang A."/>
            <person name="Ettema T.J.G."/>
        </authorList>
    </citation>
    <scope>NUCLEOTIDE SEQUENCE</scope>
    <source>
        <strain evidence="2">LCB_4</strain>
    </source>
</reference>
<dbReference type="KEGG" id="oyw:OdinLCB4_007225"/>